<dbReference type="PANTHER" id="PTHR23270:SF10">
    <property type="entry name" value="PROTEIN RRP5 HOMOLOG"/>
    <property type="match status" value="1"/>
</dbReference>
<dbReference type="PANTHER" id="PTHR23270">
    <property type="entry name" value="PROGRAMMED CELL DEATH PROTEIN 11 PRE-RRNA PROCESSING PROTEIN RRP5"/>
    <property type="match status" value="1"/>
</dbReference>
<evidence type="ECO:0000256" key="2">
    <source>
        <dbReference type="ARBA" id="ARBA00022552"/>
    </source>
</evidence>
<dbReference type="GO" id="GO:0005730">
    <property type="term" value="C:nucleolus"/>
    <property type="evidence" value="ECO:0007669"/>
    <property type="project" value="UniProtKB-SubCell"/>
</dbReference>
<dbReference type="SMART" id="SM00484">
    <property type="entry name" value="XPGI"/>
    <property type="match status" value="1"/>
</dbReference>
<gene>
    <name evidence="7" type="ORF">HannXRQ_Chr13g0419181</name>
    <name evidence="6" type="ORF">HanXRQr2_Chr13g0607621</name>
</gene>
<evidence type="ECO:0000313" key="7">
    <source>
        <dbReference type="EMBL" id="OTG02993.1"/>
    </source>
</evidence>
<dbReference type="InterPro" id="IPR029060">
    <property type="entry name" value="PIN-like_dom_sf"/>
</dbReference>
<dbReference type="STRING" id="4232.A0A251SWR1"/>
<dbReference type="FunFam" id="2.40.50.140:FF:000155">
    <property type="entry name" value="rRNA biogenesis protein RRP5"/>
    <property type="match status" value="1"/>
</dbReference>
<dbReference type="Pfam" id="PF00867">
    <property type="entry name" value="XPG_I"/>
    <property type="match status" value="1"/>
</dbReference>
<dbReference type="InterPro" id="IPR012340">
    <property type="entry name" value="NA-bd_OB-fold"/>
</dbReference>
<feature type="domain" description="S1 motif" evidence="5">
    <location>
        <begin position="214"/>
        <end position="283"/>
    </location>
</feature>
<reference evidence="7" key="2">
    <citation type="submission" date="2017-02" db="EMBL/GenBank/DDBJ databases">
        <title>Sunflower complete genome.</title>
        <authorList>
            <person name="Langlade N."/>
            <person name="Munos S."/>
        </authorList>
    </citation>
    <scope>NUCLEOTIDE SEQUENCE [LARGE SCALE GENOMIC DNA]</scope>
    <source>
        <tissue evidence="7">Leaves</tissue>
    </source>
</reference>
<dbReference type="InterPro" id="IPR045209">
    <property type="entry name" value="Rrp5"/>
</dbReference>
<evidence type="ECO:0000256" key="4">
    <source>
        <dbReference type="ARBA" id="ARBA00023242"/>
    </source>
</evidence>
<dbReference type="GO" id="GO:0017108">
    <property type="term" value="F:5'-flap endonuclease activity"/>
    <property type="evidence" value="ECO:0000318"/>
    <property type="project" value="GO_Central"/>
</dbReference>
<evidence type="ECO:0000256" key="3">
    <source>
        <dbReference type="ARBA" id="ARBA00022737"/>
    </source>
</evidence>
<dbReference type="GO" id="GO:0003676">
    <property type="term" value="F:nucleic acid binding"/>
    <property type="evidence" value="ECO:0007669"/>
    <property type="project" value="InterPro"/>
</dbReference>
<evidence type="ECO:0000313" key="6">
    <source>
        <dbReference type="EMBL" id="KAF5775042.1"/>
    </source>
</evidence>
<dbReference type="PROSITE" id="PS50126">
    <property type="entry name" value="S1"/>
    <property type="match status" value="2"/>
</dbReference>
<dbReference type="SMART" id="SM00316">
    <property type="entry name" value="S1"/>
    <property type="match status" value="2"/>
</dbReference>
<dbReference type="SUPFAM" id="SSF88723">
    <property type="entry name" value="PIN domain-like"/>
    <property type="match status" value="1"/>
</dbReference>
<protein>
    <submittedName>
        <fullName evidence="7">Putative XPG/Rad2 endonuclease, Nucleic acid-binding, OB-fold, PIN domain-like protein</fullName>
    </submittedName>
    <submittedName>
        <fullName evidence="6">XPG/Rad2 endonuclease, nucleic acid-binding, RNA-binding domain, S1</fullName>
    </submittedName>
</protein>
<dbReference type="Pfam" id="PF00575">
    <property type="entry name" value="S1"/>
    <property type="match status" value="1"/>
</dbReference>
<dbReference type="EMBL" id="MNCJ02000328">
    <property type="protein sequence ID" value="KAF5775042.1"/>
    <property type="molecule type" value="Genomic_DNA"/>
</dbReference>
<dbReference type="Gramene" id="mRNA:HanXRQr2_Chr13g0607621">
    <property type="protein sequence ID" value="mRNA:HanXRQr2_Chr13g0607621"/>
    <property type="gene ID" value="HanXRQr2_Chr13g0607621"/>
</dbReference>
<evidence type="ECO:0000256" key="1">
    <source>
        <dbReference type="ARBA" id="ARBA00004604"/>
    </source>
</evidence>
<keyword evidence="4" id="KW-0539">Nucleus</keyword>
<name>A0A251SWR1_HELAN</name>
<comment type="subcellular location">
    <subcellularLocation>
        <location evidence="1">Nucleus</location>
        <location evidence="1">Nucleolus</location>
    </subcellularLocation>
</comment>
<dbReference type="InterPro" id="IPR003029">
    <property type="entry name" value="S1_domain"/>
</dbReference>
<dbReference type="InterPro" id="IPR006084">
    <property type="entry name" value="XPG/Rad2"/>
</dbReference>
<accession>A0A251SWR1</accession>
<dbReference type="AlphaFoldDB" id="A0A251SWR1"/>
<organism evidence="7 8">
    <name type="scientific">Helianthus annuus</name>
    <name type="common">Common sunflower</name>
    <dbReference type="NCBI Taxonomy" id="4232"/>
    <lineage>
        <taxon>Eukaryota</taxon>
        <taxon>Viridiplantae</taxon>
        <taxon>Streptophyta</taxon>
        <taxon>Embryophyta</taxon>
        <taxon>Tracheophyta</taxon>
        <taxon>Spermatophyta</taxon>
        <taxon>Magnoliopsida</taxon>
        <taxon>eudicotyledons</taxon>
        <taxon>Gunneridae</taxon>
        <taxon>Pentapetalae</taxon>
        <taxon>asterids</taxon>
        <taxon>campanulids</taxon>
        <taxon>Asterales</taxon>
        <taxon>Asteraceae</taxon>
        <taxon>Asteroideae</taxon>
        <taxon>Heliantheae alliance</taxon>
        <taxon>Heliantheae</taxon>
        <taxon>Helianthus</taxon>
    </lineage>
</organism>
<reference evidence="6" key="3">
    <citation type="submission" date="2020-06" db="EMBL/GenBank/DDBJ databases">
        <title>Helianthus annuus Genome sequencing and assembly Release 2.</title>
        <authorList>
            <person name="Gouzy J."/>
            <person name="Langlade N."/>
            <person name="Munos S."/>
        </authorList>
    </citation>
    <scope>NUCLEOTIDE SEQUENCE</scope>
    <source>
        <tissue evidence="6">Leaves</tissue>
    </source>
</reference>
<proteinExistence type="predicted"/>
<dbReference type="Pfam" id="PF23459">
    <property type="entry name" value="S1_RRP5"/>
    <property type="match status" value="1"/>
</dbReference>
<keyword evidence="2" id="KW-0698">rRNA processing</keyword>
<feature type="domain" description="S1 motif" evidence="5">
    <location>
        <begin position="149"/>
        <end position="213"/>
    </location>
</feature>
<dbReference type="Gene3D" id="3.40.50.1010">
    <property type="entry name" value="5'-nuclease"/>
    <property type="match status" value="1"/>
</dbReference>
<keyword evidence="3" id="KW-0677">Repeat</keyword>
<reference evidence="6 8" key="1">
    <citation type="journal article" date="2017" name="Nature">
        <title>The sunflower genome provides insights into oil metabolism, flowering and Asterid evolution.</title>
        <authorList>
            <person name="Badouin H."/>
            <person name="Gouzy J."/>
            <person name="Grassa C.J."/>
            <person name="Murat F."/>
            <person name="Staton S.E."/>
            <person name="Cottret L."/>
            <person name="Lelandais-Briere C."/>
            <person name="Owens G.L."/>
            <person name="Carrere S."/>
            <person name="Mayjonade B."/>
            <person name="Legrand L."/>
            <person name="Gill N."/>
            <person name="Kane N.C."/>
            <person name="Bowers J.E."/>
            <person name="Hubner S."/>
            <person name="Bellec A."/>
            <person name="Berard A."/>
            <person name="Berges H."/>
            <person name="Blanchet N."/>
            <person name="Boniface M.C."/>
            <person name="Brunel D."/>
            <person name="Catrice O."/>
            <person name="Chaidir N."/>
            <person name="Claudel C."/>
            <person name="Donnadieu C."/>
            <person name="Faraut T."/>
            <person name="Fievet G."/>
            <person name="Helmstetter N."/>
            <person name="King M."/>
            <person name="Knapp S.J."/>
            <person name="Lai Z."/>
            <person name="Le Paslier M.C."/>
            <person name="Lippi Y."/>
            <person name="Lorenzon L."/>
            <person name="Mandel J.R."/>
            <person name="Marage G."/>
            <person name="Marchand G."/>
            <person name="Marquand E."/>
            <person name="Bret-Mestries E."/>
            <person name="Morien E."/>
            <person name="Nambeesan S."/>
            <person name="Nguyen T."/>
            <person name="Pegot-Espagnet P."/>
            <person name="Pouilly N."/>
            <person name="Raftis F."/>
            <person name="Sallet E."/>
            <person name="Schiex T."/>
            <person name="Thomas J."/>
            <person name="Vandecasteele C."/>
            <person name="Vares D."/>
            <person name="Vear F."/>
            <person name="Vautrin S."/>
            <person name="Crespi M."/>
            <person name="Mangin B."/>
            <person name="Burke J.M."/>
            <person name="Salse J."/>
            <person name="Munos S."/>
            <person name="Vincourt P."/>
            <person name="Rieseberg L.H."/>
            <person name="Langlade N.B."/>
        </authorList>
    </citation>
    <scope>NUCLEOTIDE SEQUENCE [LARGE SCALE GENOMIC DNA]</scope>
    <source>
        <strain evidence="8">cv. SF193</strain>
        <tissue evidence="6">Leaves</tissue>
    </source>
</reference>
<dbReference type="GO" id="GO:0006364">
    <property type="term" value="P:rRNA processing"/>
    <property type="evidence" value="ECO:0007669"/>
    <property type="project" value="UniProtKB-KW"/>
</dbReference>
<keyword evidence="7" id="KW-0378">Hydrolase</keyword>
<keyword evidence="8" id="KW-1185">Reference proteome</keyword>
<dbReference type="InterPro" id="IPR006086">
    <property type="entry name" value="XPG-I_dom"/>
</dbReference>
<sequence>MCDTVTGFAASVENSGALALTKVGSQRVIQISAAFMLFFSVFDESSSNKNTSLQRNMGSEFSCMIKEAKILASTLGVPCVDSIEEGEAQCALLVSESLTDGCFSSDLDIFLFGARIVYRDICLGGYVICYEMDDIEKKNLDSEETHWCGYVKNVTPKGCFIMLSRKLDAKILISNLSDDFVSNPEEEFPIGKLVTGRVLSLEPLSKRIEVSLRKTSGSGRVKRVKLYGLFIIIDQSKLVGLCHVSELPEDNVDNLETKYKVHECVKAKVLKIDEERRSSCSFQPM</sequence>
<evidence type="ECO:0000313" key="8">
    <source>
        <dbReference type="Proteomes" id="UP000215914"/>
    </source>
</evidence>
<dbReference type="Gene3D" id="2.40.50.140">
    <property type="entry name" value="Nucleic acid-binding proteins"/>
    <property type="match status" value="2"/>
</dbReference>
<keyword evidence="7" id="KW-0255">Endonuclease</keyword>
<keyword evidence="7" id="KW-0540">Nuclease</keyword>
<dbReference type="InParanoid" id="A0A251SWR1"/>
<dbReference type="InterPro" id="IPR057302">
    <property type="entry name" value="Rrp5_S1"/>
</dbReference>
<dbReference type="EMBL" id="CM007902">
    <property type="protein sequence ID" value="OTG02993.1"/>
    <property type="molecule type" value="Genomic_DNA"/>
</dbReference>
<dbReference type="PRINTS" id="PR00853">
    <property type="entry name" value="XPGRADSUPER"/>
</dbReference>
<evidence type="ECO:0000259" key="5">
    <source>
        <dbReference type="PROSITE" id="PS50126"/>
    </source>
</evidence>
<dbReference type="Proteomes" id="UP000215914">
    <property type="component" value="Chromosome 13"/>
</dbReference>
<dbReference type="SUPFAM" id="SSF50249">
    <property type="entry name" value="Nucleic acid-binding proteins"/>
    <property type="match status" value="2"/>
</dbReference>